<keyword evidence="2" id="KW-1185">Reference proteome</keyword>
<accession>A0A9P4XNR9</accession>
<gene>
    <name evidence="1" type="ORF">CFAM422_000582</name>
</gene>
<sequence length="195" mass="22916">MMDVDTPGAQAVTAASHKKTTVMGKYTRKELMQRREEMIKLIDDLHTAFHQLSRDIDSLERRLEEDIVDAQDEHTPLENRYNEALLQFKRQWCDNDRAFGEDQSYDIQQPVMERVAKLQTPVEAFSAELKSLGKAIKAEMTHPEVSFKKDYLSLRERLEERKEGGYQFKKKFDKTMEKLEEVCKRVDELGKLEEE</sequence>
<evidence type="ECO:0000313" key="1">
    <source>
        <dbReference type="EMBL" id="KAF3077571.1"/>
    </source>
</evidence>
<dbReference type="AlphaFoldDB" id="A0A9P4XNR9"/>
<dbReference type="Proteomes" id="UP000801864">
    <property type="component" value="Unassembled WGS sequence"/>
</dbReference>
<protein>
    <submittedName>
        <fullName evidence="1">Uncharacterized protein</fullName>
    </submittedName>
</protein>
<reference evidence="1 2" key="1">
    <citation type="submission" date="2018-06" db="EMBL/GenBank/DDBJ databases">
        <title>Genome analysis of cellulolytic fungus Trichoderma lentiforme CFAM-422.</title>
        <authorList>
            <person name="Steindorff A.S."/>
            <person name="Formighieri E.F."/>
            <person name="Midorikawa G.E.O."/>
            <person name="Tamietti M.S."/>
            <person name="Ramos E.Z."/>
            <person name="Silva A.S."/>
            <person name="Bon E.P.S."/>
            <person name="Mendes T.D."/>
            <person name="Damaso M.C.T."/>
            <person name="Favaro L.C.L."/>
        </authorList>
    </citation>
    <scope>NUCLEOTIDE SEQUENCE [LARGE SCALE GENOMIC DNA]</scope>
    <source>
        <strain evidence="1 2">CFAM-422</strain>
    </source>
</reference>
<name>A0A9P4XNR9_9HYPO</name>
<proteinExistence type="predicted"/>
<comment type="caution">
    <text evidence="1">The sequence shown here is derived from an EMBL/GenBank/DDBJ whole genome shotgun (WGS) entry which is preliminary data.</text>
</comment>
<evidence type="ECO:0000313" key="2">
    <source>
        <dbReference type="Proteomes" id="UP000801864"/>
    </source>
</evidence>
<organism evidence="1 2">
    <name type="scientific">Trichoderma lentiforme</name>
    <dbReference type="NCBI Taxonomy" id="1567552"/>
    <lineage>
        <taxon>Eukaryota</taxon>
        <taxon>Fungi</taxon>
        <taxon>Dikarya</taxon>
        <taxon>Ascomycota</taxon>
        <taxon>Pezizomycotina</taxon>
        <taxon>Sordariomycetes</taxon>
        <taxon>Hypocreomycetidae</taxon>
        <taxon>Hypocreales</taxon>
        <taxon>Hypocreaceae</taxon>
        <taxon>Trichoderma</taxon>
    </lineage>
</organism>
<dbReference type="EMBL" id="QLNT01000001">
    <property type="protein sequence ID" value="KAF3077571.1"/>
    <property type="molecule type" value="Genomic_DNA"/>
</dbReference>